<gene>
    <name evidence="1" type="ORF">CC86DRAFT_399925</name>
</gene>
<dbReference type="AlphaFoldDB" id="A0A6A7AK00"/>
<keyword evidence="2" id="KW-1185">Reference proteome</keyword>
<evidence type="ECO:0000313" key="2">
    <source>
        <dbReference type="Proteomes" id="UP000799424"/>
    </source>
</evidence>
<dbReference type="OrthoDB" id="3763466at2759"/>
<reference evidence="1" key="1">
    <citation type="journal article" date="2020" name="Stud. Mycol.">
        <title>101 Dothideomycetes genomes: a test case for predicting lifestyles and emergence of pathogens.</title>
        <authorList>
            <person name="Haridas S."/>
            <person name="Albert R."/>
            <person name="Binder M."/>
            <person name="Bloem J."/>
            <person name="Labutti K."/>
            <person name="Salamov A."/>
            <person name="Andreopoulos B."/>
            <person name="Baker S."/>
            <person name="Barry K."/>
            <person name="Bills G."/>
            <person name="Bluhm B."/>
            <person name="Cannon C."/>
            <person name="Castanera R."/>
            <person name="Culley D."/>
            <person name="Daum C."/>
            <person name="Ezra D."/>
            <person name="Gonzalez J."/>
            <person name="Henrissat B."/>
            <person name="Kuo A."/>
            <person name="Liang C."/>
            <person name="Lipzen A."/>
            <person name="Lutzoni F."/>
            <person name="Magnuson J."/>
            <person name="Mondo S."/>
            <person name="Nolan M."/>
            <person name="Ohm R."/>
            <person name="Pangilinan J."/>
            <person name="Park H.-J."/>
            <person name="Ramirez L."/>
            <person name="Alfaro M."/>
            <person name="Sun H."/>
            <person name="Tritt A."/>
            <person name="Yoshinaga Y."/>
            <person name="Zwiers L.-H."/>
            <person name="Turgeon B."/>
            <person name="Goodwin S."/>
            <person name="Spatafora J."/>
            <person name="Crous P."/>
            <person name="Grigoriev I."/>
        </authorList>
    </citation>
    <scope>NUCLEOTIDE SEQUENCE</scope>
    <source>
        <strain evidence="1">CBS 113818</strain>
    </source>
</reference>
<name>A0A6A7AK00_9PLEO</name>
<organism evidence="1 2">
    <name type="scientific">Ophiobolus disseminans</name>
    <dbReference type="NCBI Taxonomy" id="1469910"/>
    <lineage>
        <taxon>Eukaryota</taxon>
        <taxon>Fungi</taxon>
        <taxon>Dikarya</taxon>
        <taxon>Ascomycota</taxon>
        <taxon>Pezizomycotina</taxon>
        <taxon>Dothideomycetes</taxon>
        <taxon>Pleosporomycetidae</taxon>
        <taxon>Pleosporales</taxon>
        <taxon>Pleosporineae</taxon>
        <taxon>Phaeosphaeriaceae</taxon>
        <taxon>Ophiobolus</taxon>
    </lineage>
</organism>
<dbReference type="Proteomes" id="UP000799424">
    <property type="component" value="Unassembled WGS sequence"/>
</dbReference>
<proteinExistence type="predicted"/>
<sequence>MNKDSCDELKVLQRSRAKRRQVDQRRLAIVDELVQCNTHLQEAKWAEERALISYAQSRMRSLAQALFKKLPRELRDQVYVALWDPIIKAISGLKLPPFATSGYMGAAVADEVVSHLYRESLRKCKQPIWFNRFPVFLTFDPFGRGFCTLDWIQELNITWGSFDVCKSDVTAASCGTLAGSGFPVSTPVCLTLNNYQYNEESFIDQILPRLETFKPAFKVLVRKGHTVVVKDGKLGVDLSGFYTMPKKVWVKDMEGAIKRWSKERGSCSFRL</sequence>
<accession>A0A6A7AK00</accession>
<dbReference type="EMBL" id="MU006216">
    <property type="protein sequence ID" value="KAF2833294.1"/>
    <property type="molecule type" value="Genomic_DNA"/>
</dbReference>
<evidence type="ECO:0000313" key="1">
    <source>
        <dbReference type="EMBL" id="KAF2833294.1"/>
    </source>
</evidence>
<protein>
    <submittedName>
        <fullName evidence="1">Uncharacterized protein</fullName>
    </submittedName>
</protein>